<dbReference type="KEGG" id="mng:MNEG_15721"/>
<protein>
    <submittedName>
        <fullName evidence="2">Uncharacterized protein</fullName>
    </submittedName>
</protein>
<feature type="non-terminal residue" evidence="2">
    <location>
        <position position="64"/>
    </location>
</feature>
<reference evidence="2 3" key="1">
    <citation type="journal article" date="2013" name="BMC Genomics">
        <title>Reconstruction of the lipid metabolism for the microalga Monoraphidium neglectum from its genome sequence reveals characteristics suitable for biofuel production.</title>
        <authorList>
            <person name="Bogen C."/>
            <person name="Al-Dilaimi A."/>
            <person name="Albersmeier A."/>
            <person name="Wichmann J."/>
            <person name="Grundmann M."/>
            <person name="Rupp O."/>
            <person name="Lauersen K.J."/>
            <person name="Blifernez-Klassen O."/>
            <person name="Kalinowski J."/>
            <person name="Goesmann A."/>
            <person name="Mussgnug J.H."/>
            <person name="Kruse O."/>
        </authorList>
    </citation>
    <scope>NUCLEOTIDE SEQUENCE [LARGE SCALE GENOMIC DNA]</scope>
    <source>
        <strain evidence="2 3">SAG 48.87</strain>
    </source>
</reference>
<proteinExistence type="predicted"/>
<keyword evidence="3" id="KW-1185">Reference proteome</keyword>
<gene>
    <name evidence="2" type="ORF">MNEG_15721</name>
</gene>
<dbReference type="GeneID" id="25733411"/>
<evidence type="ECO:0000313" key="2">
    <source>
        <dbReference type="EMBL" id="KIY92241.1"/>
    </source>
</evidence>
<evidence type="ECO:0000256" key="1">
    <source>
        <dbReference type="SAM" id="MobiDB-lite"/>
    </source>
</evidence>
<organism evidence="2 3">
    <name type="scientific">Monoraphidium neglectum</name>
    <dbReference type="NCBI Taxonomy" id="145388"/>
    <lineage>
        <taxon>Eukaryota</taxon>
        <taxon>Viridiplantae</taxon>
        <taxon>Chlorophyta</taxon>
        <taxon>core chlorophytes</taxon>
        <taxon>Chlorophyceae</taxon>
        <taxon>CS clade</taxon>
        <taxon>Sphaeropleales</taxon>
        <taxon>Selenastraceae</taxon>
        <taxon>Monoraphidium</taxon>
    </lineage>
</organism>
<accession>A0A0D2LQN9</accession>
<evidence type="ECO:0000313" key="3">
    <source>
        <dbReference type="Proteomes" id="UP000054498"/>
    </source>
</evidence>
<dbReference type="AlphaFoldDB" id="A0A0D2LQN9"/>
<dbReference type="EMBL" id="KK105815">
    <property type="protein sequence ID" value="KIY92241.1"/>
    <property type="molecule type" value="Genomic_DNA"/>
</dbReference>
<sequence>PQTRTLTTWSAARTSPRSYSTWRQPTSAACPRSRRGRRRRRSSSSSSSSSPGSCCRRCRSCLSS</sequence>
<dbReference type="RefSeq" id="XP_013891261.1">
    <property type="nucleotide sequence ID" value="XM_014035807.1"/>
</dbReference>
<name>A0A0D2LQN9_9CHLO</name>
<feature type="region of interest" description="Disordered" evidence="1">
    <location>
        <begin position="1"/>
        <end position="54"/>
    </location>
</feature>
<feature type="compositionally biased region" description="Basic residues" evidence="1">
    <location>
        <begin position="32"/>
        <end position="42"/>
    </location>
</feature>
<dbReference type="Proteomes" id="UP000054498">
    <property type="component" value="Unassembled WGS sequence"/>
</dbReference>
<feature type="compositionally biased region" description="Low complexity" evidence="1">
    <location>
        <begin position="43"/>
        <end position="54"/>
    </location>
</feature>
<feature type="compositionally biased region" description="Polar residues" evidence="1">
    <location>
        <begin position="1"/>
        <end position="26"/>
    </location>
</feature>
<feature type="non-terminal residue" evidence="2">
    <location>
        <position position="1"/>
    </location>
</feature>